<dbReference type="GO" id="GO:0005524">
    <property type="term" value="F:ATP binding"/>
    <property type="evidence" value="ECO:0007669"/>
    <property type="project" value="InterPro"/>
</dbReference>
<keyword evidence="1" id="KW-0175">Coiled coil</keyword>
<evidence type="ECO:0000313" key="4">
    <source>
        <dbReference type="Proteomes" id="UP000887572"/>
    </source>
</evidence>
<dbReference type="GO" id="GO:0004176">
    <property type="term" value="F:ATP-dependent peptidase activity"/>
    <property type="evidence" value="ECO:0007669"/>
    <property type="project" value="InterPro"/>
</dbReference>
<reference evidence="5" key="1">
    <citation type="submission" date="2022-11" db="UniProtKB">
        <authorList>
            <consortium name="WormBaseParasite"/>
        </authorList>
    </citation>
    <scope>IDENTIFICATION</scope>
</reference>
<protein>
    <submittedName>
        <fullName evidence="5">Peptidase M41 domain-containing protein</fullName>
    </submittedName>
</protein>
<evidence type="ECO:0000256" key="1">
    <source>
        <dbReference type="SAM" id="Coils"/>
    </source>
</evidence>
<dbReference type="InterPro" id="IPR037219">
    <property type="entry name" value="Peptidase_M41-like"/>
</dbReference>
<organism evidence="4 5">
    <name type="scientific">Globodera rostochiensis</name>
    <name type="common">Golden nematode worm</name>
    <name type="synonym">Heterodera rostochiensis</name>
    <dbReference type="NCBI Taxonomy" id="31243"/>
    <lineage>
        <taxon>Eukaryota</taxon>
        <taxon>Metazoa</taxon>
        <taxon>Ecdysozoa</taxon>
        <taxon>Nematoda</taxon>
        <taxon>Chromadorea</taxon>
        <taxon>Rhabditida</taxon>
        <taxon>Tylenchina</taxon>
        <taxon>Tylenchomorpha</taxon>
        <taxon>Tylenchoidea</taxon>
        <taxon>Heteroderidae</taxon>
        <taxon>Heteroderinae</taxon>
        <taxon>Globodera</taxon>
    </lineage>
</organism>
<proteinExistence type="predicted"/>
<feature type="compositionally biased region" description="Acidic residues" evidence="2">
    <location>
        <begin position="771"/>
        <end position="780"/>
    </location>
</feature>
<name>A0A914IGT5_GLORO</name>
<feature type="compositionally biased region" description="Low complexity" evidence="2">
    <location>
        <begin position="617"/>
        <end position="629"/>
    </location>
</feature>
<evidence type="ECO:0000313" key="5">
    <source>
        <dbReference type="WBParaSite" id="Gr19_v10_g9773.t1"/>
    </source>
</evidence>
<dbReference type="Pfam" id="PF01434">
    <property type="entry name" value="Peptidase_M41"/>
    <property type="match status" value="1"/>
</dbReference>
<dbReference type="InterPro" id="IPR000642">
    <property type="entry name" value="Peptidase_M41"/>
</dbReference>
<evidence type="ECO:0000259" key="3">
    <source>
        <dbReference type="Pfam" id="PF01434"/>
    </source>
</evidence>
<feature type="coiled-coil region" evidence="1">
    <location>
        <begin position="57"/>
        <end position="136"/>
    </location>
</feature>
<dbReference type="Gene3D" id="1.20.58.760">
    <property type="entry name" value="Peptidase M41"/>
    <property type="match status" value="1"/>
</dbReference>
<dbReference type="SUPFAM" id="SSF140990">
    <property type="entry name" value="FtsH protease domain-like"/>
    <property type="match status" value="1"/>
</dbReference>
<dbReference type="Gene3D" id="2.60.120.920">
    <property type="match status" value="2"/>
</dbReference>
<feature type="region of interest" description="Disordered" evidence="2">
    <location>
        <begin position="707"/>
        <end position="737"/>
    </location>
</feature>
<keyword evidence="4" id="KW-1185">Reference proteome</keyword>
<dbReference type="GO" id="GO:0006508">
    <property type="term" value="P:proteolysis"/>
    <property type="evidence" value="ECO:0007669"/>
    <property type="project" value="InterPro"/>
</dbReference>
<feature type="region of interest" description="Disordered" evidence="2">
    <location>
        <begin position="606"/>
        <end position="647"/>
    </location>
</feature>
<feature type="region of interest" description="Disordered" evidence="2">
    <location>
        <begin position="752"/>
        <end position="794"/>
    </location>
</feature>
<evidence type="ECO:0000256" key="2">
    <source>
        <dbReference type="SAM" id="MobiDB-lite"/>
    </source>
</evidence>
<dbReference type="WBParaSite" id="Gr19_v10_g9773.t1">
    <property type="protein sequence ID" value="Gr19_v10_g9773.t1"/>
    <property type="gene ID" value="Gr19_v10_g9773"/>
</dbReference>
<accession>A0A914IGT5</accession>
<dbReference type="AlphaFoldDB" id="A0A914IGT5"/>
<dbReference type="GO" id="GO:0004222">
    <property type="term" value="F:metalloendopeptidase activity"/>
    <property type="evidence" value="ECO:0007669"/>
    <property type="project" value="InterPro"/>
</dbReference>
<sequence length="885" mass="99070">MDLTEEVRILRDKIAQLERQQTSNLPTSSSAGFDLVAQSGKRRKIEGNDEMEEWKRVAKLEHEKDALRAELEHQKLQNAYNELAAELKIKELKQQLNQMVFVDAKNSSKKEFEKGINQLKGELSAKMEQYQKEQQLNIVDLRKTVTVLNGAIGKGLTLLNFWTPSSAFKTIAIVCLDQLIVEYVGKKQRARTILAKMPIPKKDSGIFYYEVEILAKRGALNFGLGTKQMRLNEWIGEHEGTYVYEEDGTIIYTKNGERLEQNVKPGTVIDKPSTHFFAHCPSVARVYCVGIQGAPSEWHRSFCFCCASPHPPFAGCAYEGSTGLNAGTQPDLANRIAMHESGHVFAFWLMREADAVTSVTVLQVGLNLGCTYTAGRAEYTHGQLFARLCGVLGGAMAELVRYGTHALAIDDYVKAQQIAHTIVYRFVENAYQTAIFSMATLPMAAGTQPRINSLLFESKRIVLAGFENPQTWTRLVELADHLVDVGSMTRNELVAAGTAAPQTSGTPVSRPTAFRSCFRRCYRNGGVEIGGGLGGGGLQTHWHHSPHKSRALKRGPFDALKALWEETGSERELIFKAQDCKGLPKPMRRKLLGHWWVSTRDRRPRLRFGEGGRRKSSVVSSSKSKAAASDTSKNVSADAPFESNASNSASCSCLYERTPEGKRVTKLDLRQGAMSLPRKFELALALNGSKQHQHNIDYDQTALLERQQQKTDQKALSAPIDQGTSQLKEEPRRKGNEQMNQMRLEMAEADTLHGQNDEIEPNNDKESTADQQEDDQLEGEEPAKMEEFQKQQQHNIDESAKMEEFQKQQPQHWRKVLLERQQQKTDQKALSAPIDQATTRKGNETDGLLVNIAVDLFPCVWLGMPGNKIEANFGPNFKFNIADEI</sequence>
<feature type="domain" description="Peptidase M41" evidence="3">
    <location>
        <begin position="335"/>
        <end position="426"/>
    </location>
</feature>
<dbReference type="Proteomes" id="UP000887572">
    <property type="component" value="Unplaced"/>
</dbReference>
<dbReference type="InterPro" id="IPR043136">
    <property type="entry name" value="B30.2/SPRY_sf"/>
</dbReference>
<feature type="compositionally biased region" description="Basic and acidic residues" evidence="2">
    <location>
        <begin position="781"/>
        <end position="794"/>
    </location>
</feature>
<feature type="compositionally biased region" description="Basic and acidic residues" evidence="2">
    <location>
        <begin position="727"/>
        <end position="736"/>
    </location>
</feature>